<dbReference type="SUPFAM" id="SSF51679">
    <property type="entry name" value="Bacterial luciferase-like"/>
    <property type="match status" value="1"/>
</dbReference>
<dbReference type="GO" id="GO:0008726">
    <property type="term" value="F:alkanesulfonate monooxygenase activity"/>
    <property type="evidence" value="ECO:0007669"/>
    <property type="project" value="TreeGrafter"/>
</dbReference>
<keyword evidence="1" id="KW-0285">Flavoprotein</keyword>
<feature type="domain" description="Luciferase-like" evidence="5">
    <location>
        <begin position="5"/>
        <end position="325"/>
    </location>
</feature>
<keyword evidence="7" id="KW-1185">Reference proteome</keyword>
<sequence>MRPLEFGWYLPTHGDTTAYGLMEAQIPGSPELCDRVVQAAEKAGFEYLLIPVGSVCWEAWITGAFMAARSSSIKPLIAARPGYINPVLLAKMISTFDQMSGGRICINLIAGQNESEVEGEGVRYPKEQRYELMEEEVSILKALWTTRGPVNFEGKFHKLSGAHIRPRPHQQPFPKFYLGGGSRQAWELSAKHSDVHLFWGDLPEKIASNIAEIREMARAHGRENDIGFGMRLQVICRENEADAWEAADQLVRHATERQKQEMKTLYNRSEANLRVQQLAREHGDLLLPHLWTGITKVRPGAGIAVVGNPIQCADTLQQFIDAGCHSFCLSGYLHDEEAERFGRLIRPILAENNRGRWAA</sequence>
<accession>A0A0R3L879</accession>
<dbReference type="Gene3D" id="3.20.20.30">
    <property type="entry name" value="Luciferase-like domain"/>
    <property type="match status" value="1"/>
</dbReference>
<dbReference type="Pfam" id="PF00296">
    <property type="entry name" value="Bac_luciferase"/>
    <property type="match status" value="1"/>
</dbReference>
<name>A0A0R3L879_9BRAD</name>
<keyword evidence="3" id="KW-0560">Oxidoreductase</keyword>
<evidence type="ECO:0000256" key="3">
    <source>
        <dbReference type="ARBA" id="ARBA00023002"/>
    </source>
</evidence>
<evidence type="ECO:0000313" key="7">
    <source>
        <dbReference type="Proteomes" id="UP000051913"/>
    </source>
</evidence>
<dbReference type="InterPro" id="IPR011251">
    <property type="entry name" value="Luciferase-like_dom"/>
</dbReference>
<evidence type="ECO:0000256" key="1">
    <source>
        <dbReference type="ARBA" id="ARBA00022630"/>
    </source>
</evidence>
<comment type="caution">
    <text evidence="6">The sequence shown here is derived from an EMBL/GenBank/DDBJ whole genome shotgun (WGS) entry which is preliminary data.</text>
</comment>
<dbReference type="CDD" id="cd01094">
    <property type="entry name" value="Alkanesulfonate_monoxygenase"/>
    <property type="match status" value="1"/>
</dbReference>
<organism evidence="6 7">
    <name type="scientific">Bradyrhizobium valentinum</name>
    <dbReference type="NCBI Taxonomy" id="1518501"/>
    <lineage>
        <taxon>Bacteria</taxon>
        <taxon>Pseudomonadati</taxon>
        <taxon>Pseudomonadota</taxon>
        <taxon>Alphaproteobacteria</taxon>
        <taxon>Hyphomicrobiales</taxon>
        <taxon>Nitrobacteraceae</taxon>
        <taxon>Bradyrhizobium</taxon>
    </lineage>
</organism>
<dbReference type="OrthoDB" id="9814695at2"/>
<dbReference type="AlphaFoldDB" id="A0A0R3L879"/>
<dbReference type="GO" id="GO:0046306">
    <property type="term" value="P:alkanesulfonate catabolic process"/>
    <property type="evidence" value="ECO:0007669"/>
    <property type="project" value="TreeGrafter"/>
</dbReference>
<dbReference type="InterPro" id="IPR036661">
    <property type="entry name" value="Luciferase-like_sf"/>
</dbReference>
<dbReference type="PANTHER" id="PTHR42847:SF4">
    <property type="entry name" value="ALKANESULFONATE MONOOXYGENASE-RELATED"/>
    <property type="match status" value="1"/>
</dbReference>
<evidence type="ECO:0000313" key="6">
    <source>
        <dbReference type="EMBL" id="KRR04152.1"/>
    </source>
</evidence>
<dbReference type="PANTHER" id="PTHR42847">
    <property type="entry name" value="ALKANESULFONATE MONOOXYGENASE"/>
    <property type="match status" value="1"/>
</dbReference>
<dbReference type="RefSeq" id="WP_057852387.1">
    <property type="nucleotide sequence ID" value="NZ_LLXX01000130.1"/>
</dbReference>
<dbReference type="EMBL" id="LLXX01000130">
    <property type="protein sequence ID" value="KRR04152.1"/>
    <property type="molecule type" value="Genomic_DNA"/>
</dbReference>
<gene>
    <name evidence="6" type="ORF">CP49_22650</name>
</gene>
<evidence type="ECO:0000259" key="5">
    <source>
        <dbReference type="Pfam" id="PF00296"/>
    </source>
</evidence>
<evidence type="ECO:0000256" key="2">
    <source>
        <dbReference type="ARBA" id="ARBA00022643"/>
    </source>
</evidence>
<reference evidence="6 7" key="1">
    <citation type="submission" date="2014-03" db="EMBL/GenBank/DDBJ databases">
        <title>Bradyrhizobium valentinum sp. nov., isolated from effective nodules of Lupinus mariae-josephae, a lupine endemic of basic-lime soils in Eastern Spain.</title>
        <authorList>
            <person name="Duran D."/>
            <person name="Rey L."/>
            <person name="Navarro A."/>
            <person name="Busquets A."/>
            <person name="Imperial J."/>
            <person name="Ruiz-Argueso T."/>
        </authorList>
    </citation>
    <scope>NUCLEOTIDE SEQUENCE [LARGE SCALE GENOMIC DNA]</scope>
    <source>
        <strain evidence="6 7">LmjM3</strain>
    </source>
</reference>
<keyword evidence="2" id="KW-0288">FMN</keyword>
<dbReference type="Proteomes" id="UP000051913">
    <property type="component" value="Unassembled WGS sequence"/>
</dbReference>
<proteinExistence type="predicted"/>
<dbReference type="STRING" id="1518501.CQ10_03305"/>
<keyword evidence="4 6" id="KW-0503">Monooxygenase</keyword>
<protein>
    <submittedName>
        <fullName evidence="6">Alkanesulfonate monooxygenase</fullName>
    </submittedName>
</protein>
<dbReference type="InterPro" id="IPR050172">
    <property type="entry name" value="SsuD_RutA_monooxygenase"/>
</dbReference>
<evidence type="ECO:0000256" key="4">
    <source>
        <dbReference type="ARBA" id="ARBA00023033"/>
    </source>
</evidence>